<evidence type="ECO:0000313" key="4">
    <source>
        <dbReference type="EMBL" id="EGG51122.1"/>
    </source>
</evidence>
<dbReference type="eggNOG" id="COG1874">
    <property type="taxonomic scope" value="Bacteria"/>
</dbReference>
<keyword evidence="2" id="KW-0326">Glycosidase</keyword>
<dbReference type="EMBL" id="AFBR01000087">
    <property type="protein sequence ID" value="EGG51122.1"/>
    <property type="molecule type" value="Genomic_DNA"/>
</dbReference>
<evidence type="ECO:0000313" key="5">
    <source>
        <dbReference type="Proteomes" id="UP000005546"/>
    </source>
</evidence>
<accession>F3QXK2</accession>
<reference evidence="4 5" key="1">
    <citation type="submission" date="2011-02" db="EMBL/GenBank/DDBJ databases">
        <authorList>
            <person name="Weinstock G."/>
            <person name="Sodergren E."/>
            <person name="Clifton S."/>
            <person name="Fulton L."/>
            <person name="Fulton B."/>
            <person name="Courtney L."/>
            <person name="Fronick C."/>
            <person name="Harrison M."/>
            <person name="Strong C."/>
            <person name="Farmer C."/>
            <person name="Delahaunty K."/>
            <person name="Markovic C."/>
            <person name="Hall O."/>
            <person name="Minx P."/>
            <person name="Tomlinson C."/>
            <person name="Mitreva M."/>
            <person name="Hou S."/>
            <person name="Chen J."/>
            <person name="Wollam A."/>
            <person name="Pepin K.H."/>
            <person name="Johnson M."/>
            <person name="Bhonagiri V."/>
            <person name="Zhang X."/>
            <person name="Suruliraj S."/>
            <person name="Warren W."/>
            <person name="Chinwalla A."/>
            <person name="Mardis E.R."/>
            <person name="Wilson R.K."/>
        </authorList>
    </citation>
    <scope>NUCLEOTIDE SEQUENCE [LARGE SCALE GENOMIC DNA]</scope>
    <source>
        <strain evidence="4 5">YIT 11841</strain>
    </source>
</reference>
<evidence type="ECO:0000256" key="2">
    <source>
        <dbReference type="ARBA" id="ARBA00023295"/>
    </source>
</evidence>
<sequence>MKISSVLAGMAILVAASGNGRAEVLPYIPLKGDFGGANVTDVEGFIPNIGDYTLQMSVPAGCPVGIAFGNVEHTMEDGGMLRVACHDGTAYVFENGLYKKKVAVKPQYTLSETNVIRNGSFEEVETDFSGGRWQPDVWETWDGGKPTWGGETGKTNVRENPSYRSDGLKSLVMHSESRYLMQQLEPEALKPNTAYLLTYDYWTSEGYGNGNAAYRILLGTDRCKGDIADLQGHVTPAAGMGKGSYALLIQTPEVLPENIWFSLYRAESKVDWIDDIELVEVDTETKGIEGQVSNVVYLGGYAFAPDNLVLSDGHSMEMTDYLVNAGFSDGTFAGNAPVGWTLSFSAQSKISTGEKGGGIIPGGQNHWQLWTGSGGMDGKASQAVSGLPNGKYSVKAAVSSSFNGKVQLFANEGRTSVLSGNPKIYETSGIVFNGTLELGLEVDASGSPTIDMDNFELTYCGNDREGYMKIMKGMLEEAKADTLVMVSGADDLPGFNNLGAYRRAIDAAESLEEDASAGRLIEVVGLLDAAMKEYDGIVAEYKVLKDAFNRLEQIVETSDYAVKDRFLQTLAEAHALYESKEDRREEIAPMLDRITADQKELVAHADLKAAIKKAQAMLDKSDYPGRQDFADAIAGAQAAYDSPVGKDMSVVMKELRMAQARYYDSQYTRPAMAQTVSEVDYGLGNGVEKYVLRVDGRPFYMTNVQVRLDKLYGYEGWNDSELEAVMEQAASDGFNTVSIPVFWREVEPERDLFDWRILDKYMGWCKKYGMKMELLWFSWSSGGRVQYLWNCNGRKELRTPDYVCSIDGTSEFNMLQKTFEYSLDWRDTDLRDRERYVLSQVMEHVALWDANNGAPHVVVGVQLGNEARGHGGNPATPDEIINYYHHVGAAVKESKYKVWTRLNCVSYETSGRTSANERKRNSGGTNIDFVGIDIYGTNASKVKGNMDGQLGTNGKNFRMIMEIDAKDANSPVYQMAALAGDKSFDYYNYCVVDGNALYGADGHKLVERGHIGEVRQRNKMLNLANQDIAVKSHGKGLYVYNYAGNSVSAETGLEGISFLPSSSRVQAVAVRHSAREILLLSTARGTFVLPATMKVTDVSFGYMDEEGRWVRETDGEVVNRKVTLDGTACVRLEIGEEGTGEESYVVNPEFNNSYMVDGAPYGWTNTTHASTSKISVEAKGDGTVIKGNENHWQLWHGGGLDGKIMQVVTGLPEGRYRLSAGLVCSFGGGSIRLFAGDAEAPVRNGASAFYEVEAEVNGDGSLPIGLDIKTDGGQTTIEFDHVKLVPVGSGIFGLTDSGAAPQDFKVYTLQGIRVKSGNGMPEEAVEGLPRGVYIVKGKASNTKIMFRE</sequence>
<gene>
    <name evidence="4" type="ORF">HMPREF9442_02976</name>
</gene>
<dbReference type="GO" id="GO:0005975">
    <property type="term" value="P:carbohydrate metabolic process"/>
    <property type="evidence" value="ECO:0007669"/>
    <property type="project" value="InterPro"/>
</dbReference>
<evidence type="ECO:0000259" key="3">
    <source>
        <dbReference type="Pfam" id="PF02449"/>
    </source>
</evidence>
<dbReference type="Gene3D" id="3.20.20.80">
    <property type="entry name" value="Glycosidases"/>
    <property type="match status" value="1"/>
</dbReference>
<dbReference type="SUPFAM" id="SSF51445">
    <property type="entry name" value="(Trans)glycosidases"/>
    <property type="match status" value="1"/>
</dbReference>
<dbReference type="InterPro" id="IPR017853">
    <property type="entry name" value="GH"/>
</dbReference>
<organism evidence="4 5">
    <name type="scientific">Paraprevotella xylaniphila YIT 11841</name>
    <dbReference type="NCBI Taxonomy" id="762982"/>
    <lineage>
        <taxon>Bacteria</taxon>
        <taxon>Pseudomonadati</taxon>
        <taxon>Bacteroidota</taxon>
        <taxon>Bacteroidia</taxon>
        <taxon>Bacteroidales</taxon>
        <taxon>Prevotellaceae</taxon>
        <taxon>Paraprevotella</taxon>
    </lineage>
</organism>
<evidence type="ECO:0000256" key="1">
    <source>
        <dbReference type="ARBA" id="ARBA00022801"/>
    </source>
</evidence>
<feature type="domain" description="Glycoside hydrolase family 42 N-terminal" evidence="3">
    <location>
        <begin position="712"/>
        <end position="773"/>
    </location>
</feature>
<dbReference type="HOGENOM" id="CLU_257869_0_0_10"/>
<comment type="caution">
    <text evidence="4">The sequence shown here is derived from an EMBL/GenBank/DDBJ whole genome shotgun (WGS) entry which is preliminary data.</text>
</comment>
<protein>
    <submittedName>
        <fullName evidence="4">Conserved domain protein</fullName>
    </submittedName>
</protein>
<proteinExistence type="predicted"/>
<dbReference type="GO" id="GO:0004565">
    <property type="term" value="F:beta-galactosidase activity"/>
    <property type="evidence" value="ECO:0007669"/>
    <property type="project" value="InterPro"/>
</dbReference>
<dbReference type="Proteomes" id="UP000005546">
    <property type="component" value="Unassembled WGS sequence"/>
</dbReference>
<dbReference type="InterPro" id="IPR013529">
    <property type="entry name" value="Glyco_hydro_42_N"/>
</dbReference>
<dbReference type="OrthoDB" id="9800974at2"/>
<keyword evidence="5" id="KW-1185">Reference proteome</keyword>
<dbReference type="RefSeq" id="WP_008629435.1">
    <property type="nucleotide sequence ID" value="NZ_GL883883.1"/>
</dbReference>
<dbReference type="Pfam" id="PF02449">
    <property type="entry name" value="Glyco_hydro_42"/>
    <property type="match status" value="1"/>
</dbReference>
<dbReference type="Gene3D" id="2.60.120.260">
    <property type="entry name" value="Galactose-binding domain-like"/>
    <property type="match status" value="3"/>
</dbReference>
<name>F3QXK2_9BACT</name>
<keyword evidence="1" id="KW-0378">Hydrolase</keyword>
<dbReference type="GO" id="GO:0009341">
    <property type="term" value="C:beta-galactosidase complex"/>
    <property type="evidence" value="ECO:0007669"/>
    <property type="project" value="InterPro"/>
</dbReference>
<dbReference type="STRING" id="762982.HMPREF9442_02976"/>